<evidence type="ECO:0000313" key="2">
    <source>
        <dbReference type="EMBL" id="GMR61246.1"/>
    </source>
</evidence>
<reference evidence="3" key="1">
    <citation type="submission" date="2022-10" db="EMBL/GenBank/DDBJ databases">
        <title>Genome assembly of Pristionchus species.</title>
        <authorList>
            <person name="Yoshida K."/>
            <person name="Sommer R.J."/>
        </authorList>
    </citation>
    <scope>NUCLEOTIDE SEQUENCE [LARGE SCALE GENOMIC DNA]</scope>
    <source>
        <strain evidence="3">RS5460</strain>
    </source>
</reference>
<dbReference type="AlphaFoldDB" id="A0AAN5IFM9"/>
<evidence type="ECO:0000256" key="1">
    <source>
        <dbReference type="SAM" id="Phobius"/>
    </source>
</evidence>
<accession>A0AAN5IFM9</accession>
<feature type="non-terminal residue" evidence="2">
    <location>
        <position position="1"/>
    </location>
</feature>
<dbReference type="EMBL" id="BTRK01000006">
    <property type="protein sequence ID" value="GMR61246.1"/>
    <property type="molecule type" value="Genomic_DNA"/>
</dbReference>
<keyword evidence="1" id="KW-0812">Transmembrane</keyword>
<sequence>KTTTESESDAECATEEKSMDLPPLNYFALFICFVIKAVQQIFYANVETNTPSFIKWMFDFTSDGTSNVVSALAAGSGLLGFIFLVCYVWTGFSKNRAFKISCYLL</sequence>
<keyword evidence="1" id="KW-1133">Transmembrane helix</keyword>
<feature type="transmembrane region" description="Helical" evidence="1">
    <location>
        <begin position="66"/>
        <end position="89"/>
    </location>
</feature>
<dbReference type="Proteomes" id="UP001328107">
    <property type="component" value="Unassembled WGS sequence"/>
</dbReference>
<keyword evidence="3" id="KW-1185">Reference proteome</keyword>
<proteinExistence type="predicted"/>
<gene>
    <name evidence="2" type="ORF">PMAYCL1PPCAC_31441</name>
</gene>
<comment type="caution">
    <text evidence="2">The sequence shown here is derived from an EMBL/GenBank/DDBJ whole genome shotgun (WGS) entry which is preliminary data.</text>
</comment>
<protein>
    <submittedName>
        <fullName evidence="2">Uncharacterized protein</fullName>
    </submittedName>
</protein>
<organism evidence="2 3">
    <name type="scientific">Pristionchus mayeri</name>
    <dbReference type="NCBI Taxonomy" id="1317129"/>
    <lineage>
        <taxon>Eukaryota</taxon>
        <taxon>Metazoa</taxon>
        <taxon>Ecdysozoa</taxon>
        <taxon>Nematoda</taxon>
        <taxon>Chromadorea</taxon>
        <taxon>Rhabditida</taxon>
        <taxon>Rhabditina</taxon>
        <taxon>Diplogasteromorpha</taxon>
        <taxon>Diplogasteroidea</taxon>
        <taxon>Neodiplogasteridae</taxon>
        <taxon>Pristionchus</taxon>
    </lineage>
</organism>
<name>A0AAN5IFM9_9BILA</name>
<evidence type="ECO:0000313" key="3">
    <source>
        <dbReference type="Proteomes" id="UP001328107"/>
    </source>
</evidence>
<feature type="transmembrane region" description="Helical" evidence="1">
    <location>
        <begin position="26"/>
        <end position="46"/>
    </location>
</feature>
<keyword evidence="1" id="KW-0472">Membrane</keyword>